<dbReference type="InterPro" id="IPR025496">
    <property type="entry name" value="DUF4387"/>
</dbReference>
<dbReference type="EMBL" id="BMKS01000023">
    <property type="protein sequence ID" value="GGG50822.1"/>
    <property type="molecule type" value="Genomic_DNA"/>
</dbReference>
<evidence type="ECO:0000259" key="1">
    <source>
        <dbReference type="Pfam" id="PF14330"/>
    </source>
</evidence>
<protein>
    <submittedName>
        <fullName evidence="2">Acyl-CoA synthetase</fullName>
    </submittedName>
</protein>
<dbReference type="RefSeq" id="WP_188903982.1">
    <property type="nucleotide sequence ID" value="NZ_BMKS01000023.1"/>
</dbReference>
<proteinExistence type="predicted"/>
<evidence type="ECO:0000313" key="2">
    <source>
        <dbReference type="EMBL" id="GGG50822.1"/>
    </source>
</evidence>
<evidence type="ECO:0000313" key="3">
    <source>
        <dbReference type="Proteomes" id="UP000597507"/>
    </source>
</evidence>
<reference evidence="2 3" key="1">
    <citation type="journal article" date="2014" name="Int. J. Syst. Evol. Microbiol.">
        <title>Complete genome sequence of Corynebacterium casei LMG S-19264T (=DSM 44701T), isolated from a smear-ripened cheese.</title>
        <authorList>
            <consortium name="US DOE Joint Genome Institute (JGI-PGF)"/>
            <person name="Walter F."/>
            <person name="Albersmeier A."/>
            <person name="Kalinowski J."/>
            <person name="Ruckert C."/>
        </authorList>
    </citation>
    <scope>NUCLEOTIDE SEQUENCE [LARGE SCALE GENOMIC DNA]</scope>
    <source>
        <strain evidence="2 3">CGMCC 1.16330</strain>
    </source>
</reference>
<dbReference type="Pfam" id="PF14330">
    <property type="entry name" value="DUF4387"/>
    <property type="match status" value="1"/>
</dbReference>
<dbReference type="AlphaFoldDB" id="A0A8J2ZFS4"/>
<organism evidence="2 3">
    <name type="scientific">Caldovatus sediminis</name>
    <dbReference type="NCBI Taxonomy" id="2041189"/>
    <lineage>
        <taxon>Bacteria</taxon>
        <taxon>Pseudomonadati</taxon>
        <taxon>Pseudomonadota</taxon>
        <taxon>Alphaproteobacteria</taxon>
        <taxon>Acetobacterales</taxon>
        <taxon>Roseomonadaceae</taxon>
        <taxon>Caldovatus</taxon>
    </lineage>
</organism>
<name>A0A8J2ZFS4_9PROT</name>
<dbReference type="Proteomes" id="UP000597507">
    <property type="component" value="Unassembled WGS sequence"/>
</dbReference>
<gene>
    <name evidence="2" type="ORF">GCM10010964_42640</name>
</gene>
<feature type="domain" description="DUF4387" evidence="1">
    <location>
        <begin position="4"/>
        <end position="98"/>
    </location>
</feature>
<comment type="caution">
    <text evidence="2">The sequence shown here is derived from an EMBL/GenBank/DDBJ whole genome shotgun (WGS) entry which is preliminary data.</text>
</comment>
<sequence>MARLEDIARVIRSKNAGPYCVTLDILFGDEAAYRRVERSGAITRERMAALYRRPVEAVEVFHHPAALAMKVSFARQVPAGSVQDTDLYGAQQHVLLYPIEVP</sequence>
<keyword evidence="3" id="KW-1185">Reference proteome</keyword>
<accession>A0A8J2ZFS4</accession>